<reference evidence="2 3" key="1">
    <citation type="submission" date="2024-01" db="EMBL/GenBank/DDBJ databases">
        <title>The genomes of 5 underutilized Papilionoideae crops provide insights into root nodulation and disease resistanc.</title>
        <authorList>
            <person name="Jiang F."/>
        </authorList>
    </citation>
    <scope>NUCLEOTIDE SEQUENCE [LARGE SCALE GENOMIC DNA]</scope>
    <source>
        <strain evidence="2">JINMINGXINNONG_FW02</strain>
        <tissue evidence="2">Leaves</tissue>
    </source>
</reference>
<comment type="caution">
    <text evidence="2">The sequence shown here is derived from an EMBL/GenBank/DDBJ whole genome shotgun (WGS) entry which is preliminary data.</text>
</comment>
<organism evidence="2 3">
    <name type="scientific">Phaseolus coccineus</name>
    <name type="common">Scarlet runner bean</name>
    <name type="synonym">Phaseolus multiflorus</name>
    <dbReference type="NCBI Taxonomy" id="3886"/>
    <lineage>
        <taxon>Eukaryota</taxon>
        <taxon>Viridiplantae</taxon>
        <taxon>Streptophyta</taxon>
        <taxon>Embryophyta</taxon>
        <taxon>Tracheophyta</taxon>
        <taxon>Spermatophyta</taxon>
        <taxon>Magnoliopsida</taxon>
        <taxon>eudicotyledons</taxon>
        <taxon>Gunneridae</taxon>
        <taxon>Pentapetalae</taxon>
        <taxon>rosids</taxon>
        <taxon>fabids</taxon>
        <taxon>Fabales</taxon>
        <taxon>Fabaceae</taxon>
        <taxon>Papilionoideae</taxon>
        <taxon>50 kb inversion clade</taxon>
        <taxon>NPAAA clade</taxon>
        <taxon>indigoferoid/millettioid clade</taxon>
        <taxon>Phaseoleae</taxon>
        <taxon>Phaseolus</taxon>
    </lineage>
</organism>
<name>A0AAN9WYM0_PHACN</name>
<evidence type="ECO:0000313" key="3">
    <source>
        <dbReference type="Proteomes" id="UP001374584"/>
    </source>
</evidence>
<dbReference type="AlphaFoldDB" id="A0AAN9WYM0"/>
<dbReference type="Proteomes" id="UP001374584">
    <property type="component" value="Unassembled WGS sequence"/>
</dbReference>
<dbReference type="EMBL" id="JAYMYR010000001">
    <property type="protein sequence ID" value="KAK7382441.1"/>
    <property type="molecule type" value="Genomic_DNA"/>
</dbReference>
<gene>
    <name evidence="2" type="ORF">VNO80_01292</name>
</gene>
<accession>A0AAN9WYM0</accession>
<feature type="region of interest" description="Disordered" evidence="1">
    <location>
        <begin position="1"/>
        <end position="40"/>
    </location>
</feature>
<keyword evidence="3" id="KW-1185">Reference proteome</keyword>
<evidence type="ECO:0000313" key="2">
    <source>
        <dbReference type="EMBL" id="KAK7382441.1"/>
    </source>
</evidence>
<sequence>MKENTHGTCSNPLENRNGRKENEGEEHDGKRNKKSGGEASIVAELVEVEENSTRKMQTMRIPPVIMVNKTFAYALLRDKEGHIIENTQDKHFSLTLDHYLHRLP</sequence>
<proteinExistence type="predicted"/>
<protein>
    <submittedName>
        <fullName evidence="2">Uncharacterized protein</fullName>
    </submittedName>
</protein>
<evidence type="ECO:0000256" key="1">
    <source>
        <dbReference type="SAM" id="MobiDB-lite"/>
    </source>
</evidence>
<feature type="compositionally biased region" description="Polar residues" evidence="1">
    <location>
        <begin position="1"/>
        <end position="13"/>
    </location>
</feature>